<sequence length="407" mass="44667">MLSARLSSFRPKQLRITPILSIHRIARRPPSYHTSSFVQDRPRHAHPSRFKMPSPCPSPGPKLKVLVLGAGNFGSCLADHLGDFGHDVLMWSRDDNLAAYFNEHHRNPSFLKDHVFSEKIRAVGPEFPDTEMIRGVDVLLFAIPTEGVRETLIQLRPKLNEDNLPLLIFVNKGIEKATNALTLEIIADTCGRDIARAATFISGPSFAKEIVRRQPTSVSVASISQSHAERASQLFHQPWFRCYTGDDPIGIELAGALKNVYAIAAGIADGLGFENNTRAMLITRGLSEMTRIGTAYGANPLTFLSLAGVGDLFLTCSSPTSRNYTVGFRLGKGEALDEIIPLIDGLGVVAPIATGVYEVLYEGKDVEERARWLMSQPPIRELQLPETAGGPVRVLLRKLGLLEGNVE</sequence>
<dbReference type="Pfam" id="PF07479">
    <property type="entry name" value="NAD_Gly3P_dh_C"/>
    <property type="match status" value="1"/>
</dbReference>
<dbReference type="GO" id="GO:0005975">
    <property type="term" value="P:carbohydrate metabolic process"/>
    <property type="evidence" value="ECO:0007669"/>
    <property type="project" value="InterPro"/>
</dbReference>
<dbReference type="NCBIfam" id="NF000942">
    <property type="entry name" value="PRK00094.1-4"/>
    <property type="match status" value="1"/>
</dbReference>
<dbReference type="GO" id="GO:0005829">
    <property type="term" value="C:cytosol"/>
    <property type="evidence" value="ECO:0007669"/>
    <property type="project" value="TreeGrafter"/>
</dbReference>
<dbReference type="PRINTS" id="PR00077">
    <property type="entry name" value="GPDHDRGNASE"/>
</dbReference>
<dbReference type="InterPro" id="IPR008927">
    <property type="entry name" value="6-PGluconate_DH-like_C_sf"/>
</dbReference>
<evidence type="ECO:0000313" key="10">
    <source>
        <dbReference type="Proteomes" id="UP000298327"/>
    </source>
</evidence>
<dbReference type="PANTHER" id="PTHR11728:SF1">
    <property type="entry name" value="GLYCEROL-3-PHOSPHATE DEHYDROGENASE [NAD(+)] 2, CHLOROPLASTIC"/>
    <property type="match status" value="1"/>
</dbReference>
<dbReference type="AlphaFoldDB" id="A0A4Y9ZEX2"/>
<reference evidence="9 10" key="1">
    <citation type="submission" date="2019-02" db="EMBL/GenBank/DDBJ databases">
        <title>Genome sequencing of the rare red list fungi Dentipellis fragilis.</title>
        <authorList>
            <person name="Buettner E."/>
            <person name="Kellner H."/>
        </authorList>
    </citation>
    <scope>NUCLEOTIDE SEQUENCE [LARGE SCALE GENOMIC DNA]</scope>
    <source>
        <strain evidence="9 10">DSM 105465</strain>
    </source>
</reference>
<protein>
    <recommendedName>
        <fullName evidence="5">Glycerol-3-phosphate dehydrogenase [NAD(+)]</fullName>
        <ecNumber evidence="5">1.1.1.8</ecNumber>
    </recommendedName>
</protein>
<dbReference type="EMBL" id="SEOQ01000015">
    <property type="protein sequence ID" value="TFY72413.1"/>
    <property type="molecule type" value="Genomic_DNA"/>
</dbReference>
<dbReference type="Gene3D" id="3.40.50.720">
    <property type="entry name" value="NAD(P)-binding Rossmann-like Domain"/>
    <property type="match status" value="1"/>
</dbReference>
<dbReference type="EC" id="1.1.1.8" evidence="5"/>
<dbReference type="Gene3D" id="1.10.1040.10">
    <property type="entry name" value="N-(1-d-carboxylethyl)-l-norvaline Dehydrogenase, domain 2"/>
    <property type="match status" value="1"/>
</dbReference>
<evidence type="ECO:0000256" key="3">
    <source>
        <dbReference type="ARBA" id="ARBA00048683"/>
    </source>
</evidence>
<dbReference type="Proteomes" id="UP000298327">
    <property type="component" value="Unassembled WGS sequence"/>
</dbReference>
<organism evidence="9 10">
    <name type="scientific">Dentipellis fragilis</name>
    <dbReference type="NCBI Taxonomy" id="205917"/>
    <lineage>
        <taxon>Eukaryota</taxon>
        <taxon>Fungi</taxon>
        <taxon>Dikarya</taxon>
        <taxon>Basidiomycota</taxon>
        <taxon>Agaricomycotina</taxon>
        <taxon>Agaricomycetes</taxon>
        <taxon>Russulales</taxon>
        <taxon>Hericiaceae</taxon>
        <taxon>Dentipellis</taxon>
    </lineage>
</organism>
<evidence type="ECO:0000259" key="8">
    <source>
        <dbReference type="Pfam" id="PF07479"/>
    </source>
</evidence>
<feature type="domain" description="Glycerol-3-phosphate dehydrogenase NAD-dependent C-terminal" evidence="8">
    <location>
        <begin position="247"/>
        <end position="367"/>
    </location>
</feature>
<dbReference type="Pfam" id="PF01210">
    <property type="entry name" value="NAD_Gly3P_dh_N"/>
    <property type="match status" value="1"/>
</dbReference>
<evidence type="ECO:0000256" key="4">
    <source>
        <dbReference type="RuleBase" id="RU000437"/>
    </source>
</evidence>
<accession>A0A4Y9ZEX2</accession>
<dbReference type="InterPro" id="IPR013328">
    <property type="entry name" value="6PGD_dom2"/>
</dbReference>
<evidence type="ECO:0000259" key="7">
    <source>
        <dbReference type="Pfam" id="PF01210"/>
    </source>
</evidence>
<dbReference type="GO" id="GO:0141152">
    <property type="term" value="F:glycerol-3-phosphate dehydrogenase (NAD+) activity"/>
    <property type="evidence" value="ECO:0007669"/>
    <property type="project" value="UniProtKB-UniRule"/>
</dbReference>
<evidence type="ECO:0000313" key="9">
    <source>
        <dbReference type="EMBL" id="TFY72413.1"/>
    </source>
</evidence>
<dbReference type="PROSITE" id="PS00957">
    <property type="entry name" value="NAD_G3PDH"/>
    <property type="match status" value="1"/>
</dbReference>
<dbReference type="SUPFAM" id="SSF48179">
    <property type="entry name" value="6-phosphogluconate dehydrogenase C-terminal domain-like"/>
    <property type="match status" value="1"/>
</dbReference>
<dbReference type="InterPro" id="IPR036291">
    <property type="entry name" value="NAD(P)-bd_dom_sf"/>
</dbReference>
<dbReference type="STRING" id="205917.A0A4Y9ZEX2"/>
<comment type="catalytic activity">
    <reaction evidence="3 5">
        <text>sn-glycerol 3-phosphate + NAD(+) = dihydroxyacetone phosphate + NADH + H(+)</text>
        <dbReference type="Rhea" id="RHEA:11092"/>
        <dbReference type="ChEBI" id="CHEBI:15378"/>
        <dbReference type="ChEBI" id="CHEBI:57540"/>
        <dbReference type="ChEBI" id="CHEBI:57597"/>
        <dbReference type="ChEBI" id="CHEBI:57642"/>
        <dbReference type="ChEBI" id="CHEBI:57945"/>
        <dbReference type="EC" id="1.1.1.8"/>
    </reaction>
</comment>
<feature type="domain" description="Glycerol-3-phosphate dehydrogenase NAD-dependent N-terminal" evidence="7">
    <location>
        <begin position="64"/>
        <end position="226"/>
    </location>
</feature>
<dbReference type="HAMAP" id="MF_00394">
    <property type="entry name" value="NAD_Glyc3P_dehydrog"/>
    <property type="match status" value="1"/>
</dbReference>
<comment type="similarity">
    <text evidence="1 4">Belongs to the NAD-dependent glycerol-3-phosphate dehydrogenase family.</text>
</comment>
<dbReference type="InterPro" id="IPR006168">
    <property type="entry name" value="G3P_DH_NAD-dep"/>
</dbReference>
<proteinExistence type="inferred from homology"/>
<evidence type="ECO:0000256" key="6">
    <source>
        <dbReference type="SAM" id="MobiDB-lite"/>
    </source>
</evidence>
<name>A0A4Y9ZEX2_9AGAM</name>
<evidence type="ECO:0000256" key="2">
    <source>
        <dbReference type="ARBA" id="ARBA00023002"/>
    </source>
</evidence>
<dbReference type="InterPro" id="IPR011128">
    <property type="entry name" value="G3P_DH_NAD-dep_N"/>
</dbReference>
<gene>
    <name evidence="9" type="ORF">EVG20_g597</name>
</gene>
<evidence type="ECO:0000256" key="1">
    <source>
        <dbReference type="ARBA" id="ARBA00011009"/>
    </source>
</evidence>
<keyword evidence="10" id="KW-1185">Reference proteome</keyword>
<dbReference type="InterPro" id="IPR006109">
    <property type="entry name" value="G3P_DH_NAD-dep_C"/>
</dbReference>
<keyword evidence="4" id="KW-0520">NAD</keyword>
<dbReference type="SUPFAM" id="SSF51735">
    <property type="entry name" value="NAD(P)-binding Rossmann-fold domains"/>
    <property type="match status" value="1"/>
</dbReference>
<dbReference type="GO" id="GO:0046168">
    <property type="term" value="P:glycerol-3-phosphate catabolic process"/>
    <property type="evidence" value="ECO:0007669"/>
    <property type="project" value="UniProtKB-UniRule"/>
</dbReference>
<comment type="caution">
    <text evidence="9">The sequence shown here is derived from an EMBL/GenBank/DDBJ whole genome shotgun (WGS) entry which is preliminary data.</text>
</comment>
<dbReference type="PANTHER" id="PTHR11728">
    <property type="entry name" value="GLYCEROL-3-PHOSPHATE DEHYDROGENASE"/>
    <property type="match status" value="1"/>
</dbReference>
<feature type="region of interest" description="Disordered" evidence="6">
    <location>
        <begin position="31"/>
        <end position="57"/>
    </location>
</feature>
<dbReference type="OrthoDB" id="10263760at2759"/>
<dbReference type="NCBIfam" id="NF000940">
    <property type="entry name" value="PRK00094.1-2"/>
    <property type="match status" value="1"/>
</dbReference>
<keyword evidence="2 4" id="KW-0560">Oxidoreductase</keyword>
<evidence type="ECO:0000256" key="5">
    <source>
        <dbReference type="RuleBase" id="RU361243"/>
    </source>
</evidence>
<dbReference type="GO" id="GO:0051287">
    <property type="term" value="F:NAD binding"/>
    <property type="evidence" value="ECO:0007669"/>
    <property type="project" value="UniProtKB-UniRule"/>
</dbReference>